<gene>
    <name evidence="1" type="ORF">PODLI_1B000611</name>
</gene>
<organism evidence="1 2">
    <name type="scientific">Podarcis lilfordi</name>
    <name type="common">Lilford's wall lizard</name>
    <dbReference type="NCBI Taxonomy" id="74358"/>
    <lineage>
        <taxon>Eukaryota</taxon>
        <taxon>Metazoa</taxon>
        <taxon>Chordata</taxon>
        <taxon>Craniata</taxon>
        <taxon>Vertebrata</taxon>
        <taxon>Euteleostomi</taxon>
        <taxon>Lepidosauria</taxon>
        <taxon>Squamata</taxon>
        <taxon>Bifurcata</taxon>
        <taxon>Unidentata</taxon>
        <taxon>Episquamata</taxon>
        <taxon>Laterata</taxon>
        <taxon>Lacertibaenia</taxon>
        <taxon>Lacertidae</taxon>
        <taxon>Podarcis</taxon>
    </lineage>
</organism>
<protein>
    <submittedName>
        <fullName evidence="1">Uncharacterized protein</fullName>
    </submittedName>
</protein>
<keyword evidence="2" id="KW-1185">Reference proteome</keyword>
<dbReference type="AlphaFoldDB" id="A0AA35K7B3"/>
<sequence>MGLNGSVGKEIRGFWRQKGSWGGGKRENRIALKRHKCVWTGGIFKHENENGMRHQDED</sequence>
<evidence type="ECO:0000313" key="2">
    <source>
        <dbReference type="Proteomes" id="UP001178461"/>
    </source>
</evidence>
<dbReference type="Proteomes" id="UP001178461">
    <property type="component" value="Chromosome 4"/>
</dbReference>
<proteinExistence type="predicted"/>
<reference evidence="1" key="1">
    <citation type="submission" date="2022-12" db="EMBL/GenBank/DDBJ databases">
        <authorList>
            <person name="Alioto T."/>
            <person name="Alioto T."/>
            <person name="Gomez Garrido J."/>
        </authorList>
    </citation>
    <scope>NUCLEOTIDE SEQUENCE</scope>
</reference>
<name>A0AA35K7B3_9SAUR</name>
<accession>A0AA35K7B3</accession>
<evidence type="ECO:0000313" key="1">
    <source>
        <dbReference type="EMBL" id="CAI5773072.1"/>
    </source>
</evidence>
<dbReference type="EMBL" id="OX395129">
    <property type="protein sequence ID" value="CAI5773072.1"/>
    <property type="molecule type" value="Genomic_DNA"/>
</dbReference>